<name>A0A7H0SQE6_9CORY</name>
<dbReference type="NCBIfam" id="TIGR00762">
    <property type="entry name" value="DegV"/>
    <property type="match status" value="1"/>
</dbReference>
<evidence type="ECO:0000256" key="1">
    <source>
        <dbReference type="ARBA" id="ARBA00023121"/>
    </source>
</evidence>
<dbReference type="Proteomes" id="UP000516320">
    <property type="component" value="Chromosome"/>
</dbReference>
<dbReference type="Gene3D" id="3.30.1180.10">
    <property type="match status" value="1"/>
</dbReference>
<dbReference type="RefSeq" id="WP_187974084.1">
    <property type="nucleotide sequence ID" value="NZ_CP046884.1"/>
</dbReference>
<accession>A0A7H0SQE6</accession>
<dbReference type="InterPro" id="IPR050270">
    <property type="entry name" value="DegV_domain_contain"/>
</dbReference>
<dbReference type="AlphaFoldDB" id="A0A7H0SQE6"/>
<reference evidence="2 3" key="1">
    <citation type="submission" date="2019-12" db="EMBL/GenBank/DDBJ databases">
        <title>Corynebacterium sp. nov., isolated from feces of the Anser Albifrons in China.</title>
        <authorList>
            <person name="Liu Q."/>
        </authorList>
    </citation>
    <scope>NUCLEOTIDE SEQUENCE [LARGE SCALE GENOMIC DNA]</scope>
    <source>
        <strain evidence="2 3">4H37-19</strain>
    </source>
</reference>
<dbReference type="EMBL" id="CP046884">
    <property type="protein sequence ID" value="QNQ90771.1"/>
    <property type="molecule type" value="Genomic_DNA"/>
</dbReference>
<organism evidence="2 3">
    <name type="scientific">Corynebacterium poyangense</name>
    <dbReference type="NCBI Taxonomy" id="2684405"/>
    <lineage>
        <taxon>Bacteria</taxon>
        <taxon>Bacillati</taxon>
        <taxon>Actinomycetota</taxon>
        <taxon>Actinomycetes</taxon>
        <taxon>Mycobacteriales</taxon>
        <taxon>Corynebacteriaceae</taxon>
        <taxon>Corynebacterium</taxon>
    </lineage>
</organism>
<sequence>MTVRIVTDSSSGLPENIVDELGITVIDLHLLSEDEQVPTGTAGLNALELTAAYARQLERGGDDGVVALHLGRNLSSTMSAALTAAAIFDNKVRVVETGTVGMAVGAAAMAAARLARDGASVDDCQEIAESTLARSRTWLYLDHVDAIRRSGRISTATAVISSTLASRPIMHIRDGRIELAAKTRTPTKAFSKLAELIQEQAEGRPVFVGIQHADALENAERLYDLFSQVLAPGTSIMIVPLPDVLLAHCGSGAIGVSVVDSDFSTSLR</sequence>
<evidence type="ECO:0000313" key="2">
    <source>
        <dbReference type="EMBL" id="QNQ90771.1"/>
    </source>
</evidence>
<dbReference type="PANTHER" id="PTHR33434">
    <property type="entry name" value="DEGV DOMAIN-CONTAINING PROTEIN DR_1986-RELATED"/>
    <property type="match status" value="1"/>
</dbReference>
<dbReference type="Pfam" id="PF02645">
    <property type="entry name" value="DegV"/>
    <property type="match status" value="1"/>
</dbReference>
<proteinExistence type="predicted"/>
<dbReference type="Gene3D" id="3.40.50.10170">
    <property type="match status" value="2"/>
</dbReference>
<evidence type="ECO:0000313" key="3">
    <source>
        <dbReference type="Proteomes" id="UP000516320"/>
    </source>
</evidence>
<protein>
    <submittedName>
        <fullName evidence="2">DegV family EDD domain-containing protein</fullName>
    </submittedName>
</protein>
<dbReference type="PANTHER" id="PTHR33434:SF2">
    <property type="entry name" value="FATTY ACID-BINDING PROTEIN TM_1468"/>
    <property type="match status" value="1"/>
</dbReference>
<dbReference type="InterPro" id="IPR003797">
    <property type="entry name" value="DegV"/>
</dbReference>
<dbReference type="PROSITE" id="PS51482">
    <property type="entry name" value="DEGV"/>
    <property type="match status" value="1"/>
</dbReference>
<gene>
    <name evidence="2" type="ORF">GP475_09035</name>
</gene>
<dbReference type="KEGG" id="cpoy:GP475_09035"/>
<dbReference type="SUPFAM" id="SSF82549">
    <property type="entry name" value="DAK1/DegV-like"/>
    <property type="match status" value="1"/>
</dbReference>
<keyword evidence="3" id="KW-1185">Reference proteome</keyword>
<dbReference type="InterPro" id="IPR043168">
    <property type="entry name" value="DegV_C"/>
</dbReference>
<dbReference type="GO" id="GO:0008289">
    <property type="term" value="F:lipid binding"/>
    <property type="evidence" value="ECO:0007669"/>
    <property type="project" value="UniProtKB-KW"/>
</dbReference>
<keyword evidence="1" id="KW-0446">Lipid-binding</keyword>